<dbReference type="GO" id="GO:0016740">
    <property type="term" value="F:transferase activity"/>
    <property type="evidence" value="ECO:0007669"/>
    <property type="project" value="UniProtKB-KW"/>
</dbReference>
<accession>A0A2N3HP35</accession>
<keyword evidence="3" id="KW-1185">Reference proteome</keyword>
<evidence type="ECO:0000313" key="3">
    <source>
        <dbReference type="Proteomes" id="UP000233435"/>
    </source>
</evidence>
<sequence>MVKVSVILPNYNHERYLKQRLDSVFNQSFQDFEVILLDDASTDGSLEILEPYKNHPKVSHFMVNTTNSGSPFKAWRQGIELAKGDYVWIAESDDFAEPQFLEQTVAVLENSPMASLVYTDSQIVDGNTTKMELWSQKKNVFFKTSRWSDAYMNAGSDELIHYLLYKTTINNASAVLFRNKYLKAKPFLNTLVTYKNAGDIFTYIYMSFQGDIAYIGSALNNFRMHSANVTKVNMESGIVYHELMHIYSYALDGLFLNPIMVDPLKIRKACKAILGTHGFRLVDKQYLTSLIGFIKKGVAHGLFTKKEGLVFSLLYRMYGFKIPKLKGLLKHYLKFRLNRD</sequence>
<protein>
    <submittedName>
        <fullName evidence="2">Glycosyl transferase family 1</fullName>
    </submittedName>
</protein>
<dbReference type="EMBL" id="PJEO01000009">
    <property type="protein sequence ID" value="PKQ46716.1"/>
    <property type="molecule type" value="Genomic_DNA"/>
</dbReference>
<keyword evidence="2" id="KW-0808">Transferase</keyword>
<evidence type="ECO:0000259" key="1">
    <source>
        <dbReference type="Pfam" id="PF00535"/>
    </source>
</evidence>
<dbReference type="Gene3D" id="3.90.550.10">
    <property type="entry name" value="Spore Coat Polysaccharide Biosynthesis Protein SpsA, Chain A"/>
    <property type="match status" value="1"/>
</dbReference>
<name>A0A2N3HP35_9FLAO</name>
<dbReference type="AlphaFoldDB" id="A0A2N3HP35"/>
<organism evidence="2 3">
    <name type="scientific">Confluentibacter flavum</name>
    <dbReference type="NCBI Taxonomy" id="1909700"/>
    <lineage>
        <taxon>Bacteria</taxon>
        <taxon>Pseudomonadati</taxon>
        <taxon>Bacteroidota</taxon>
        <taxon>Flavobacteriia</taxon>
        <taxon>Flavobacteriales</taxon>
        <taxon>Flavobacteriaceae</taxon>
        <taxon>Confluentibacter</taxon>
    </lineage>
</organism>
<dbReference type="InterPro" id="IPR050834">
    <property type="entry name" value="Glycosyltransf_2"/>
</dbReference>
<dbReference type="RefSeq" id="WP_106658156.1">
    <property type="nucleotide sequence ID" value="NZ_PJEO01000009.1"/>
</dbReference>
<dbReference type="InterPro" id="IPR001173">
    <property type="entry name" value="Glyco_trans_2-like"/>
</dbReference>
<proteinExistence type="predicted"/>
<feature type="domain" description="Glycosyltransferase 2-like" evidence="1">
    <location>
        <begin position="5"/>
        <end position="133"/>
    </location>
</feature>
<dbReference type="InterPro" id="IPR029044">
    <property type="entry name" value="Nucleotide-diphossugar_trans"/>
</dbReference>
<evidence type="ECO:0000313" key="2">
    <source>
        <dbReference type="EMBL" id="PKQ46716.1"/>
    </source>
</evidence>
<dbReference type="OrthoDB" id="635429at2"/>
<dbReference type="SUPFAM" id="SSF53448">
    <property type="entry name" value="Nucleotide-diphospho-sugar transferases"/>
    <property type="match status" value="1"/>
</dbReference>
<gene>
    <name evidence="2" type="ORF">CSW08_01575</name>
</gene>
<reference evidence="2 3" key="1">
    <citation type="submission" date="2017-12" db="EMBL/GenBank/DDBJ databases">
        <title>Confluentibacter flavum sp. nov., isolated from the saline lake.</title>
        <authorList>
            <person name="Yu L."/>
        </authorList>
    </citation>
    <scope>NUCLEOTIDE SEQUENCE [LARGE SCALE GENOMIC DNA]</scope>
    <source>
        <strain evidence="2 3">3B</strain>
    </source>
</reference>
<dbReference type="Pfam" id="PF00535">
    <property type="entry name" value="Glycos_transf_2"/>
    <property type="match status" value="1"/>
</dbReference>
<dbReference type="PANTHER" id="PTHR43685">
    <property type="entry name" value="GLYCOSYLTRANSFERASE"/>
    <property type="match status" value="1"/>
</dbReference>
<comment type="caution">
    <text evidence="2">The sequence shown here is derived from an EMBL/GenBank/DDBJ whole genome shotgun (WGS) entry which is preliminary data.</text>
</comment>
<dbReference type="PANTHER" id="PTHR43685:SF2">
    <property type="entry name" value="GLYCOSYLTRANSFERASE 2-LIKE DOMAIN-CONTAINING PROTEIN"/>
    <property type="match status" value="1"/>
</dbReference>
<dbReference type="Proteomes" id="UP000233435">
    <property type="component" value="Unassembled WGS sequence"/>
</dbReference>